<reference evidence="1" key="1">
    <citation type="submission" date="2018-04" db="EMBL/GenBank/DDBJ databases">
        <title>Comparative Analysis of Homologous Sequences of Saccharum officinarum and Saccharum spontaneum Reveals Independent Polyploidization Events.</title>
        <authorList>
            <person name="Sharma A."/>
            <person name="Song J."/>
            <person name="Lin Q."/>
            <person name="Singh R."/>
            <person name="Ramos N."/>
            <person name="Wang K."/>
            <person name="Zhang J."/>
            <person name="Ming R."/>
            <person name="Yu Q."/>
        </authorList>
    </citation>
    <scope>NUCLEOTIDE SEQUENCE</scope>
</reference>
<gene>
    <name evidence="1" type="ORF">SO171L14_000008</name>
</gene>
<dbReference type="EMBL" id="MH182542">
    <property type="protein sequence ID" value="AWA44925.1"/>
    <property type="molecule type" value="Genomic_DNA"/>
</dbReference>
<protein>
    <submittedName>
        <fullName evidence="1">Uncharacterized protein</fullName>
    </submittedName>
</protein>
<sequence>MARGPHGRYAIPDPTHMVVGAQLTRGRGTKATPQQWPLANSRCLLAERQAGRRPPDDGKWADRFWSHRHAPRRAGLGDVGLPRDPSYSGCHTESVISIGVDTPR</sequence>
<proteinExistence type="predicted"/>
<dbReference type="AlphaFoldDB" id="A0A678TH05"/>
<organism evidence="1">
    <name type="scientific">Saccharum officinarum</name>
    <name type="common">Sugarcane</name>
    <dbReference type="NCBI Taxonomy" id="4547"/>
    <lineage>
        <taxon>Eukaryota</taxon>
        <taxon>Viridiplantae</taxon>
        <taxon>Streptophyta</taxon>
        <taxon>Embryophyta</taxon>
        <taxon>Tracheophyta</taxon>
        <taxon>Spermatophyta</taxon>
        <taxon>Magnoliopsida</taxon>
        <taxon>Liliopsida</taxon>
        <taxon>Poales</taxon>
        <taxon>Poaceae</taxon>
        <taxon>PACMAD clade</taxon>
        <taxon>Panicoideae</taxon>
        <taxon>Andropogonodae</taxon>
        <taxon>Andropogoneae</taxon>
        <taxon>Saccharinae</taxon>
        <taxon>Saccharum</taxon>
        <taxon>Saccharum officinarum species complex</taxon>
    </lineage>
</organism>
<name>A0A678TH05_SACOF</name>
<accession>A0A678TH05</accession>
<evidence type="ECO:0000313" key="1">
    <source>
        <dbReference type="EMBL" id="AWA44925.1"/>
    </source>
</evidence>